<keyword evidence="1" id="KW-0472">Membrane</keyword>
<dbReference type="EMBL" id="JAEQND010000020">
    <property type="protein sequence ID" value="MBL0428601.1"/>
    <property type="molecule type" value="Genomic_DNA"/>
</dbReference>
<dbReference type="Proteomes" id="UP000622707">
    <property type="component" value="Unassembled WGS sequence"/>
</dbReference>
<name>A0ABS1JWT4_9BURK</name>
<evidence type="ECO:0000313" key="4">
    <source>
        <dbReference type="Proteomes" id="UP000622707"/>
    </source>
</evidence>
<evidence type="ECO:0000313" key="3">
    <source>
        <dbReference type="EMBL" id="MBL0428601.1"/>
    </source>
</evidence>
<evidence type="ECO:0000259" key="2">
    <source>
        <dbReference type="Pfam" id="PF05425"/>
    </source>
</evidence>
<accession>A0ABS1JWT4</accession>
<dbReference type="Pfam" id="PF05425">
    <property type="entry name" value="CopD"/>
    <property type="match status" value="1"/>
</dbReference>
<comment type="caution">
    <text evidence="3">The sequence shown here is derived from an EMBL/GenBank/DDBJ whole genome shotgun (WGS) entry which is preliminary data.</text>
</comment>
<sequence length="148" mass="16316">MRNLLLFFHVAGAIFWIGGMAFAVLALRPALHAQLQPPQRLPLMVLVLRRFFLVVIASIVLLLASGVPLLLQVPGAAAPRGWHAMAGLGIVMMLLFGHIFFSPWRRLQRAVEAGDWPEGGKRMNQIVLLVKINLGLGWAAIAAVLLWR</sequence>
<feature type="domain" description="Copper resistance protein D" evidence="2">
    <location>
        <begin position="47"/>
        <end position="146"/>
    </location>
</feature>
<protein>
    <submittedName>
        <fullName evidence="3">CopD family protein</fullName>
    </submittedName>
</protein>
<evidence type="ECO:0000256" key="1">
    <source>
        <dbReference type="SAM" id="Phobius"/>
    </source>
</evidence>
<feature type="transmembrane region" description="Helical" evidence="1">
    <location>
        <begin position="47"/>
        <end position="70"/>
    </location>
</feature>
<keyword evidence="4" id="KW-1185">Reference proteome</keyword>
<reference evidence="3 4" key="1">
    <citation type="journal article" date="2017" name="Int. J. Syst. Evol. Microbiol.">
        <title>Ramlibacter alkalitolerans sp. nov., alkali-tolerant bacterium isolated from soil of ginseng.</title>
        <authorList>
            <person name="Lee D.H."/>
            <person name="Cha C.J."/>
        </authorList>
    </citation>
    <scope>NUCLEOTIDE SEQUENCE [LARGE SCALE GENOMIC DNA]</scope>
    <source>
        <strain evidence="3 4">KACC 19305</strain>
    </source>
</reference>
<feature type="transmembrane region" description="Helical" evidence="1">
    <location>
        <begin position="126"/>
        <end position="147"/>
    </location>
</feature>
<gene>
    <name evidence="3" type="ORF">JI746_26075</name>
</gene>
<keyword evidence="1" id="KW-1133">Transmembrane helix</keyword>
<feature type="transmembrane region" description="Helical" evidence="1">
    <location>
        <begin position="6"/>
        <end position="27"/>
    </location>
</feature>
<dbReference type="InterPro" id="IPR008457">
    <property type="entry name" value="Cu-R_CopD_dom"/>
</dbReference>
<dbReference type="RefSeq" id="WP_201693238.1">
    <property type="nucleotide sequence ID" value="NZ_JAEQND010000020.1"/>
</dbReference>
<keyword evidence="1" id="KW-0812">Transmembrane</keyword>
<organism evidence="3 4">
    <name type="scientific">Ramlibacter alkalitolerans</name>
    <dbReference type="NCBI Taxonomy" id="2039631"/>
    <lineage>
        <taxon>Bacteria</taxon>
        <taxon>Pseudomonadati</taxon>
        <taxon>Pseudomonadota</taxon>
        <taxon>Betaproteobacteria</taxon>
        <taxon>Burkholderiales</taxon>
        <taxon>Comamonadaceae</taxon>
        <taxon>Ramlibacter</taxon>
    </lineage>
</organism>
<proteinExistence type="predicted"/>
<feature type="transmembrane region" description="Helical" evidence="1">
    <location>
        <begin position="82"/>
        <end position="101"/>
    </location>
</feature>